<feature type="region of interest" description="Disordered" evidence="4">
    <location>
        <begin position="26"/>
        <end position="106"/>
    </location>
</feature>
<evidence type="ECO:0000256" key="3">
    <source>
        <dbReference type="ARBA" id="ARBA00043970"/>
    </source>
</evidence>
<dbReference type="Pfam" id="PF10937">
    <property type="entry name" value="Kgd4-YMR31"/>
    <property type="match status" value="1"/>
</dbReference>
<dbReference type="AlphaFoldDB" id="A0A6A4JWT8"/>
<accession>A0A6A4JWT8</accession>
<feature type="compositionally biased region" description="Basic and acidic residues" evidence="4">
    <location>
        <begin position="87"/>
        <end position="106"/>
    </location>
</feature>
<keyword evidence="6" id="KW-1185">Reference proteome</keyword>
<proteinExistence type="inferred from homology"/>
<evidence type="ECO:0000313" key="5">
    <source>
        <dbReference type="EMBL" id="KAF6214035.1"/>
    </source>
</evidence>
<comment type="caution">
    <text evidence="5">The sequence shown here is derived from an EMBL/GenBank/DDBJ whole genome shotgun (WGS) entry which is preliminary data.</text>
</comment>
<evidence type="ECO:0000256" key="4">
    <source>
        <dbReference type="SAM" id="MobiDB-lite"/>
    </source>
</evidence>
<comment type="similarity">
    <text evidence="3">Belongs to the alpha-ketoglutarate dehydrogenase component 4 family.</text>
</comment>
<dbReference type="OrthoDB" id="2116030at2759"/>
<comment type="subcellular location">
    <subcellularLocation>
        <location evidence="1">Mitochondrion</location>
    </subcellularLocation>
</comment>
<organism evidence="5 6">
    <name type="scientific">Apolygus lucorum</name>
    <name type="common">Small green plant bug</name>
    <name type="synonym">Lygocoris lucorum</name>
    <dbReference type="NCBI Taxonomy" id="248454"/>
    <lineage>
        <taxon>Eukaryota</taxon>
        <taxon>Metazoa</taxon>
        <taxon>Ecdysozoa</taxon>
        <taxon>Arthropoda</taxon>
        <taxon>Hexapoda</taxon>
        <taxon>Insecta</taxon>
        <taxon>Pterygota</taxon>
        <taxon>Neoptera</taxon>
        <taxon>Paraneoptera</taxon>
        <taxon>Hemiptera</taxon>
        <taxon>Heteroptera</taxon>
        <taxon>Panheteroptera</taxon>
        <taxon>Cimicomorpha</taxon>
        <taxon>Miridae</taxon>
        <taxon>Mirini</taxon>
        <taxon>Apolygus</taxon>
    </lineage>
</organism>
<dbReference type="GO" id="GO:0006103">
    <property type="term" value="P:2-oxoglutarate metabolic process"/>
    <property type="evidence" value="ECO:0007669"/>
    <property type="project" value="InterPro"/>
</dbReference>
<dbReference type="Proteomes" id="UP000466442">
    <property type="component" value="Unassembled WGS sequence"/>
</dbReference>
<dbReference type="InterPro" id="IPR020373">
    <property type="entry name" value="Kgd4/YMR-31"/>
</dbReference>
<dbReference type="GO" id="GO:0005739">
    <property type="term" value="C:mitochondrion"/>
    <property type="evidence" value="ECO:0007669"/>
    <property type="project" value="UniProtKB-SubCell"/>
</dbReference>
<dbReference type="EMBL" id="WIXP02000003">
    <property type="protein sequence ID" value="KAF6214035.1"/>
    <property type="molecule type" value="Genomic_DNA"/>
</dbReference>
<gene>
    <name evidence="5" type="ORF">GE061_011765</name>
</gene>
<evidence type="ECO:0000256" key="2">
    <source>
        <dbReference type="ARBA" id="ARBA00023128"/>
    </source>
</evidence>
<feature type="compositionally biased region" description="Polar residues" evidence="4">
    <location>
        <begin position="33"/>
        <end position="50"/>
    </location>
</feature>
<name>A0A6A4JWT8_APOLU</name>
<protein>
    <submittedName>
        <fullName evidence="5">Uncharacterized protein</fullName>
    </submittedName>
</protein>
<feature type="compositionally biased region" description="Basic and acidic residues" evidence="4">
    <location>
        <begin position="51"/>
        <end position="61"/>
    </location>
</feature>
<reference evidence="5" key="1">
    <citation type="journal article" date="2021" name="Mol. Ecol. Resour.">
        <title>Apolygus lucorum genome provides insights into omnivorousness and mesophyll feeding.</title>
        <authorList>
            <person name="Liu Y."/>
            <person name="Liu H."/>
            <person name="Wang H."/>
            <person name="Huang T."/>
            <person name="Liu B."/>
            <person name="Yang B."/>
            <person name="Yin L."/>
            <person name="Li B."/>
            <person name="Zhang Y."/>
            <person name="Zhang S."/>
            <person name="Jiang F."/>
            <person name="Zhang X."/>
            <person name="Ren Y."/>
            <person name="Wang B."/>
            <person name="Wang S."/>
            <person name="Lu Y."/>
            <person name="Wu K."/>
            <person name="Fan W."/>
            <person name="Wang G."/>
        </authorList>
    </citation>
    <scope>NUCLEOTIDE SEQUENCE</scope>
    <source>
        <strain evidence="5">12Hb</strain>
    </source>
</reference>
<evidence type="ECO:0000256" key="1">
    <source>
        <dbReference type="ARBA" id="ARBA00004173"/>
    </source>
</evidence>
<evidence type="ECO:0000313" key="6">
    <source>
        <dbReference type="Proteomes" id="UP000466442"/>
    </source>
</evidence>
<keyword evidence="2" id="KW-0496">Mitochondrion</keyword>
<sequence length="106" mass="11905">MRTCLELFKESVLKVKPHVPRIKFRYGKARALQQPQQTSRPASSSSGNNRKSQDVVKREGPPRPYYRKKLTEEEIESINSGGAPLEPKTEKAKSKGGGDKKKPAKK</sequence>